<evidence type="ECO:0000313" key="2">
    <source>
        <dbReference type="EMBL" id="XCH25405.1"/>
    </source>
</evidence>
<accession>A0AAU8FPS8</accession>
<evidence type="ECO:0000256" key="1">
    <source>
        <dbReference type="SAM" id="SignalP"/>
    </source>
</evidence>
<dbReference type="Gene3D" id="2.130.10.10">
    <property type="entry name" value="YVTN repeat-like/Quinoprotein amine dehydrogenase"/>
    <property type="match status" value="1"/>
</dbReference>
<organism evidence="2">
    <name type="scientific">Dyadobacter sp. 676</name>
    <dbReference type="NCBI Taxonomy" id="3088362"/>
    <lineage>
        <taxon>Bacteria</taxon>
        <taxon>Pseudomonadati</taxon>
        <taxon>Bacteroidota</taxon>
        <taxon>Cytophagia</taxon>
        <taxon>Cytophagales</taxon>
        <taxon>Spirosomataceae</taxon>
        <taxon>Dyadobacter</taxon>
    </lineage>
</organism>
<dbReference type="SUPFAM" id="SSF101898">
    <property type="entry name" value="NHL repeat"/>
    <property type="match status" value="1"/>
</dbReference>
<reference evidence="2" key="1">
    <citation type="submission" date="2024-06" db="EMBL/GenBank/DDBJ databases">
        <title>Sequencing and assembly of the genome of Dyadobacter sp. strain 676, a symbiont of Cyamopsis tetragonoloba.</title>
        <authorList>
            <person name="Guro P."/>
            <person name="Sazanova A."/>
            <person name="Kuznetsova I."/>
            <person name="Belimov A."/>
            <person name="Safronova V."/>
        </authorList>
    </citation>
    <scope>NUCLEOTIDE SEQUENCE</scope>
    <source>
        <strain evidence="2">676</strain>
    </source>
</reference>
<dbReference type="AlphaFoldDB" id="A0AAU8FPS8"/>
<proteinExistence type="predicted"/>
<dbReference type="EMBL" id="CP159289">
    <property type="protein sequence ID" value="XCH25405.1"/>
    <property type="molecule type" value="Genomic_DNA"/>
</dbReference>
<dbReference type="RefSeq" id="WP_353720706.1">
    <property type="nucleotide sequence ID" value="NZ_CP159289.1"/>
</dbReference>
<sequence length="335" mass="35339">MKKYFLSFLAFAVLAATALMVACTDHVEPIPEPTQFSVSGFTGGLHFPIGLVVDEKGQLWVSEAGTGNNDGAVVMITPGGVKTTVLSGFKSSSSPEGGPEGISHMYYENGTLYVLHGVEGLLYIVDVSNFDAGDPPLAKNLVPTENIADFVLTQNLTNPLNSNPYSLTKGPDGHLYIADAGANAIIKRDKDTKMLSVFAKIPGPAPTTDAVPTGIVFDGSKFLLSTLTGFPFAPGAASIFQVTPAGQVSPYKTGFTTLTHLTLTANNKPLVLHFANFAPPPGPPVGFVPGTGSILNEDGMTLLSGLNMPTDIKRSGDRTFYVLSYFDGTIQKLSY</sequence>
<dbReference type="InterPro" id="IPR048031">
    <property type="entry name" value="ScyD/ScyE-like"/>
</dbReference>
<keyword evidence="1" id="KW-0732">Signal</keyword>
<dbReference type="PROSITE" id="PS51257">
    <property type="entry name" value="PROKAR_LIPOPROTEIN"/>
    <property type="match status" value="1"/>
</dbReference>
<dbReference type="InterPro" id="IPR015943">
    <property type="entry name" value="WD40/YVTN_repeat-like_dom_sf"/>
</dbReference>
<protein>
    <submittedName>
        <fullName evidence="2">ScyD/ScyE family protein</fullName>
    </submittedName>
</protein>
<name>A0AAU8FPS8_9BACT</name>
<dbReference type="Gene3D" id="2.120.10.30">
    <property type="entry name" value="TolB, C-terminal domain"/>
    <property type="match status" value="1"/>
</dbReference>
<dbReference type="InterPro" id="IPR011042">
    <property type="entry name" value="6-blade_b-propeller_TolB-like"/>
</dbReference>
<feature type="signal peptide" evidence="1">
    <location>
        <begin position="1"/>
        <end position="21"/>
    </location>
</feature>
<dbReference type="NCBIfam" id="NF033206">
    <property type="entry name" value="ScyE_fam"/>
    <property type="match status" value="1"/>
</dbReference>
<gene>
    <name evidence="2" type="ORF">ABV298_02950</name>
</gene>
<feature type="chain" id="PRO_5043761959" evidence="1">
    <location>
        <begin position="22"/>
        <end position="335"/>
    </location>
</feature>